<feature type="domain" description="Flavoprotein" evidence="1">
    <location>
        <begin position="20"/>
        <end position="139"/>
    </location>
</feature>
<evidence type="ECO:0000259" key="1">
    <source>
        <dbReference type="Pfam" id="PF02441"/>
    </source>
</evidence>
<evidence type="ECO:0000313" key="3">
    <source>
        <dbReference type="Proteomes" id="UP001223072"/>
    </source>
</evidence>
<accession>A0ABU0RLK4</accession>
<gene>
    <name evidence="2" type="ORF">QFZ49_002770</name>
</gene>
<dbReference type="EMBL" id="JAUSZS010000003">
    <property type="protein sequence ID" value="MDQ0932840.1"/>
    <property type="molecule type" value="Genomic_DNA"/>
</dbReference>
<organism evidence="2 3">
    <name type="scientific">Streptomyces turgidiscabies</name>
    <dbReference type="NCBI Taxonomy" id="85558"/>
    <lineage>
        <taxon>Bacteria</taxon>
        <taxon>Bacillati</taxon>
        <taxon>Actinomycetota</taxon>
        <taxon>Actinomycetes</taxon>
        <taxon>Kitasatosporales</taxon>
        <taxon>Streptomycetaceae</taxon>
        <taxon>Streptomyces</taxon>
    </lineage>
</organism>
<dbReference type="InterPro" id="IPR036551">
    <property type="entry name" value="Flavin_trans-like"/>
</dbReference>
<proteinExistence type="predicted"/>
<dbReference type="SUPFAM" id="SSF52507">
    <property type="entry name" value="Homo-oligomeric flavin-containing Cys decarboxylases, HFCD"/>
    <property type="match status" value="1"/>
</dbReference>
<comment type="caution">
    <text evidence="2">The sequence shown here is derived from an EMBL/GenBank/DDBJ whole genome shotgun (WGS) entry which is preliminary data.</text>
</comment>
<reference evidence="2 3" key="1">
    <citation type="submission" date="2023-07" db="EMBL/GenBank/DDBJ databases">
        <title>Comparative genomics of wheat-associated soil bacteria to identify genetic determinants of phenazine resistance.</title>
        <authorList>
            <person name="Mouncey N."/>
        </authorList>
    </citation>
    <scope>NUCLEOTIDE SEQUENCE [LARGE SCALE GENOMIC DNA]</scope>
    <source>
        <strain evidence="2 3">W2I16</strain>
    </source>
</reference>
<keyword evidence="3" id="KW-1185">Reference proteome</keyword>
<protein>
    <submittedName>
        <fullName evidence="2">Phosphopantothenoylcysteine synthetase/decarboxylase</fullName>
    </submittedName>
</protein>
<dbReference type="Pfam" id="PF02441">
    <property type="entry name" value="Flavoprotein"/>
    <property type="match status" value="1"/>
</dbReference>
<dbReference type="Gene3D" id="3.40.50.1950">
    <property type="entry name" value="Flavin prenyltransferase-like"/>
    <property type="match status" value="1"/>
</dbReference>
<dbReference type="InterPro" id="IPR003382">
    <property type="entry name" value="Flavoprotein"/>
</dbReference>
<evidence type="ECO:0000313" key="2">
    <source>
        <dbReference type="EMBL" id="MDQ0932840.1"/>
    </source>
</evidence>
<dbReference type="RefSeq" id="WP_307626703.1">
    <property type="nucleotide sequence ID" value="NZ_JAUSZS010000003.1"/>
</dbReference>
<sequence>MAETEVEFDRSAAGKERGARLLVLATGTLSTAHLPFWLNWLSANRPHYEVTVGLTDSARHFVSATALAALTKRPVVANSWSTPAGSLEAVHTRLATAYDGILVYPASVAFLSGLAAGSGASPFHLAVLGTQVPVVIAPSFPPGVAGNPIIGDALARVGAVPNYHLVKPHKGKSRSVEGETDVTAPMWDAIGSYDAALDAALDSASSPTAAQTRELDVDADADADADVDVAHHVSV</sequence>
<dbReference type="Proteomes" id="UP001223072">
    <property type="component" value="Unassembled WGS sequence"/>
</dbReference>
<name>A0ABU0RLK4_9ACTN</name>